<proteinExistence type="predicted"/>
<protein>
    <submittedName>
        <fullName evidence="1">Uncharacterized protein</fullName>
    </submittedName>
</protein>
<reference evidence="1 2" key="1">
    <citation type="submission" date="2015-01" db="EMBL/GenBank/DDBJ databases">
        <title>Genome Assembly of Bacillus badius MTCC 1458.</title>
        <authorList>
            <person name="Verma A."/>
            <person name="Khatri I."/>
            <person name="Mual P."/>
            <person name="Subramanian S."/>
            <person name="Krishnamurthi S."/>
        </authorList>
    </citation>
    <scope>NUCLEOTIDE SEQUENCE [LARGE SCALE GENOMIC DNA]</scope>
    <source>
        <strain evidence="1 2">MTCC 1458</strain>
    </source>
</reference>
<gene>
    <name evidence="1" type="ORF">SD77_4313</name>
</gene>
<keyword evidence="2" id="KW-1185">Reference proteome</keyword>
<evidence type="ECO:0000313" key="2">
    <source>
        <dbReference type="Proteomes" id="UP000031982"/>
    </source>
</evidence>
<evidence type="ECO:0000313" key="1">
    <source>
        <dbReference type="EMBL" id="KIL78633.1"/>
    </source>
</evidence>
<dbReference type="Proteomes" id="UP000031982">
    <property type="component" value="Unassembled WGS sequence"/>
</dbReference>
<accession>A0ABR5AWN1</accession>
<sequence>MENELIAAPPAAAFFCVRGRGIYARDSRKYARSDTVYARKAPTYARNYLYRDGA</sequence>
<comment type="caution">
    <text evidence="1">The sequence shown here is derived from an EMBL/GenBank/DDBJ whole genome shotgun (WGS) entry which is preliminary data.</text>
</comment>
<dbReference type="EMBL" id="JXLP01000009">
    <property type="protein sequence ID" value="KIL78633.1"/>
    <property type="molecule type" value="Genomic_DNA"/>
</dbReference>
<organism evidence="1 2">
    <name type="scientific">Bacillus badius</name>
    <dbReference type="NCBI Taxonomy" id="1455"/>
    <lineage>
        <taxon>Bacteria</taxon>
        <taxon>Bacillati</taxon>
        <taxon>Bacillota</taxon>
        <taxon>Bacilli</taxon>
        <taxon>Bacillales</taxon>
        <taxon>Bacillaceae</taxon>
        <taxon>Pseudobacillus</taxon>
    </lineage>
</organism>
<name>A0ABR5AWN1_BACBA</name>